<reference evidence="2 3" key="1">
    <citation type="journal article" date="2018" name="Syst. Appl. Microbiol.">
        <title>A new symbiotic nanoarchaeote (Candidatus Nanoclepta minutus) and its host (Zestosphaera tikiterensis gen. nov., sp. nov.) from a New Zealand hot spring.</title>
        <authorList>
            <person name="St John E."/>
            <person name="Liu Y."/>
            <person name="Podar M."/>
            <person name="Stott M.B."/>
            <person name="Meneghin J."/>
            <person name="Chen Z."/>
            <person name="Lagutin K."/>
            <person name="Mitchell K."/>
            <person name="Reysenbach A.L."/>
        </authorList>
    </citation>
    <scope>NUCLEOTIDE SEQUENCE [LARGE SCALE GENOMIC DNA]</scope>
    <source>
        <strain evidence="2">NZ3</strain>
    </source>
</reference>
<proteinExistence type="predicted"/>
<accession>A0A397WQ27</accession>
<organism evidence="2 3">
    <name type="scientific">Candidatus Nanoclepta minutus</name>
    <dbReference type="NCBI Taxonomy" id="1940235"/>
    <lineage>
        <taxon>Archaea</taxon>
        <taxon>Nanobdellota</taxon>
        <taxon>Candidatus Nanoclepta</taxon>
    </lineage>
</organism>
<evidence type="ECO:0000313" key="3">
    <source>
        <dbReference type="Proteomes" id="UP000266622"/>
    </source>
</evidence>
<feature type="transmembrane region" description="Helical" evidence="1">
    <location>
        <begin position="6"/>
        <end position="24"/>
    </location>
</feature>
<sequence length="97" mass="11036">MKSNNVATYMLVPLLLWIVSMGVLTQELIKEVIKINKGLLAYADCSNEIMNSAFLGEFKSFSECYANKINLTTFECKQENNTIVCNVNSETYTFYIN</sequence>
<dbReference type="EMBL" id="MWMI01000004">
    <property type="protein sequence ID" value="RIB35193.1"/>
    <property type="molecule type" value="Genomic_DNA"/>
</dbReference>
<name>A0A397WQ27_9ARCH</name>
<keyword evidence="1" id="KW-0812">Transmembrane</keyword>
<comment type="caution">
    <text evidence="2">The sequence shown here is derived from an EMBL/GenBank/DDBJ whole genome shotgun (WGS) entry which is preliminary data.</text>
</comment>
<dbReference type="AlphaFoldDB" id="A0A397WQ27"/>
<evidence type="ECO:0008006" key="4">
    <source>
        <dbReference type="Google" id="ProtNLM"/>
    </source>
</evidence>
<protein>
    <recommendedName>
        <fullName evidence="4">Transmembrane protein</fullName>
    </recommendedName>
</protein>
<keyword evidence="1" id="KW-0472">Membrane</keyword>
<dbReference type="Proteomes" id="UP000266622">
    <property type="component" value="Unassembled WGS sequence"/>
</dbReference>
<evidence type="ECO:0000313" key="2">
    <source>
        <dbReference type="EMBL" id="RIB35193.1"/>
    </source>
</evidence>
<gene>
    <name evidence="2" type="ORF">BXU00_02585</name>
</gene>
<evidence type="ECO:0000256" key="1">
    <source>
        <dbReference type="SAM" id="Phobius"/>
    </source>
</evidence>
<keyword evidence="1" id="KW-1133">Transmembrane helix</keyword>